<protein>
    <submittedName>
        <fullName evidence="1">Uncharacterized protein</fullName>
    </submittedName>
</protein>
<evidence type="ECO:0000313" key="2">
    <source>
        <dbReference type="Proteomes" id="UP000580250"/>
    </source>
</evidence>
<accession>A0A6V7TWE7</accession>
<dbReference type="SUPFAM" id="SSF56784">
    <property type="entry name" value="HAD-like"/>
    <property type="match status" value="1"/>
</dbReference>
<dbReference type="InterPro" id="IPR036412">
    <property type="entry name" value="HAD-like_sf"/>
</dbReference>
<dbReference type="InterPro" id="IPR023214">
    <property type="entry name" value="HAD_sf"/>
</dbReference>
<proteinExistence type="predicted"/>
<gene>
    <name evidence="1" type="ORF">MENT_LOCUS4088</name>
</gene>
<dbReference type="OrthoDB" id="40579at2759"/>
<dbReference type="Gene3D" id="3.40.50.1000">
    <property type="entry name" value="HAD superfamily/HAD-like"/>
    <property type="match status" value="1"/>
</dbReference>
<dbReference type="Proteomes" id="UP000580250">
    <property type="component" value="Unassembled WGS sequence"/>
</dbReference>
<evidence type="ECO:0000313" key="1">
    <source>
        <dbReference type="EMBL" id="CAD2133578.1"/>
    </source>
</evidence>
<sequence length="82" mass="9530">MSLHQQNKNNNILVLEDSLNGVYSALSAGCRVCWIPQKQFYIPGELEELENKIRKEDDENLFEGRINSLNEFIPEKYGLPKF</sequence>
<reference evidence="1 2" key="1">
    <citation type="submission" date="2020-08" db="EMBL/GenBank/DDBJ databases">
        <authorList>
            <person name="Koutsovoulos G."/>
            <person name="Danchin GJ E."/>
        </authorList>
    </citation>
    <scope>NUCLEOTIDE SEQUENCE [LARGE SCALE GENOMIC DNA]</scope>
</reference>
<name>A0A6V7TWE7_MELEN</name>
<dbReference type="AlphaFoldDB" id="A0A6V7TWE7"/>
<organism evidence="1 2">
    <name type="scientific">Meloidogyne enterolobii</name>
    <name type="common">Root-knot nematode worm</name>
    <name type="synonym">Meloidogyne mayaguensis</name>
    <dbReference type="NCBI Taxonomy" id="390850"/>
    <lineage>
        <taxon>Eukaryota</taxon>
        <taxon>Metazoa</taxon>
        <taxon>Ecdysozoa</taxon>
        <taxon>Nematoda</taxon>
        <taxon>Chromadorea</taxon>
        <taxon>Rhabditida</taxon>
        <taxon>Tylenchina</taxon>
        <taxon>Tylenchomorpha</taxon>
        <taxon>Tylenchoidea</taxon>
        <taxon>Meloidogynidae</taxon>
        <taxon>Meloidogyninae</taxon>
        <taxon>Meloidogyne</taxon>
    </lineage>
</organism>
<comment type="caution">
    <text evidence="1">The sequence shown here is derived from an EMBL/GenBank/DDBJ whole genome shotgun (WGS) entry which is preliminary data.</text>
</comment>
<dbReference type="EMBL" id="CAJEWN010000013">
    <property type="protein sequence ID" value="CAD2133578.1"/>
    <property type="molecule type" value="Genomic_DNA"/>
</dbReference>